<dbReference type="GO" id="GO:0003676">
    <property type="term" value="F:nucleic acid binding"/>
    <property type="evidence" value="ECO:0007669"/>
    <property type="project" value="InterPro"/>
</dbReference>
<feature type="compositionally biased region" description="Polar residues" evidence="1">
    <location>
        <begin position="828"/>
        <end position="850"/>
    </location>
</feature>
<protein>
    <submittedName>
        <fullName evidence="2">Uncharacterized protein</fullName>
    </submittedName>
</protein>
<dbReference type="SUPFAM" id="SSF52540">
    <property type="entry name" value="P-loop containing nucleoside triphosphate hydrolases"/>
    <property type="match status" value="1"/>
</dbReference>
<feature type="region of interest" description="Disordered" evidence="1">
    <location>
        <begin position="645"/>
        <end position="679"/>
    </location>
</feature>
<proteinExistence type="predicted"/>
<feature type="region of interest" description="Disordered" evidence="1">
    <location>
        <begin position="737"/>
        <end position="781"/>
    </location>
</feature>
<feature type="compositionally biased region" description="Basic and acidic residues" evidence="1">
    <location>
        <begin position="363"/>
        <end position="376"/>
    </location>
</feature>
<dbReference type="EMBL" id="OB660040">
    <property type="protein sequence ID" value="CAD7222248.1"/>
    <property type="molecule type" value="Genomic_DNA"/>
</dbReference>
<dbReference type="AlphaFoldDB" id="A0A7R8W0Y9"/>
<feature type="compositionally biased region" description="Pro residues" evidence="1">
    <location>
        <begin position="746"/>
        <end position="756"/>
    </location>
</feature>
<feature type="compositionally biased region" description="Low complexity" evidence="1">
    <location>
        <begin position="757"/>
        <end position="766"/>
    </location>
</feature>
<evidence type="ECO:0000256" key="1">
    <source>
        <dbReference type="SAM" id="MobiDB-lite"/>
    </source>
</evidence>
<dbReference type="Pfam" id="PF00270">
    <property type="entry name" value="DEAD"/>
    <property type="match status" value="1"/>
</dbReference>
<dbReference type="PANTHER" id="PTHR47958">
    <property type="entry name" value="ATP-DEPENDENT RNA HELICASE DBP3"/>
    <property type="match status" value="1"/>
</dbReference>
<dbReference type="InterPro" id="IPR011545">
    <property type="entry name" value="DEAD/DEAH_box_helicase_dom"/>
</dbReference>
<feature type="compositionally biased region" description="Polar residues" evidence="1">
    <location>
        <begin position="892"/>
        <end position="901"/>
    </location>
</feature>
<dbReference type="PROSITE" id="PS51192">
    <property type="entry name" value="HELICASE_ATP_BIND_1"/>
    <property type="match status" value="1"/>
</dbReference>
<feature type="region of interest" description="Disordered" evidence="1">
    <location>
        <begin position="804"/>
        <end position="944"/>
    </location>
</feature>
<dbReference type="GO" id="GO:0005524">
    <property type="term" value="F:ATP binding"/>
    <property type="evidence" value="ECO:0007669"/>
    <property type="project" value="InterPro"/>
</dbReference>
<accession>A0A7R8W0Y9</accession>
<dbReference type="PROSITE" id="PS51195">
    <property type="entry name" value="Q_MOTIF"/>
    <property type="match status" value="1"/>
</dbReference>
<dbReference type="GO" id="GO:0003724">
    <property type="term" value="F:RNA helicase activity"/>
    <property type="evidence" value="ECO:0007669"/>
    <property type="project" value="InterPro"/>
</dbReference>
<dbReference type="Gene3D" id="3.40.50.300">
    <property type="entry name" value="P-loop containing nucleotide triphosphate hydrolases"/>
    <property type="match status" value="2"/>
</dbReference>
<sequence length="944" mass="104174">MPPFPVVQSTSSHQESSDSHLPSRVTTIAHDLQDPDRVRTEDVLVSTSVTSFDQLFLPVWLQKGLRHAGFFSPSPIQVQAIPQGLLGFDLIVQAKSGTGKTLVFAVLSLASLRLVPGAVSRLDRIPQALILTPTREIAVQATQTCHIAVATPGRAVQLIDNGHLRLSRIRIFVLDEADAMVMQMNESVDWIMSHLPPKKQILALSATYPHDLSRVDRSMYALGRVYRQLTNKTAILLQLLTHLEYSQCLEKTRIAQSRLRQTFLEARVPTGRMGRAGRFGSLGLTVTLAFDNGPEFAKFQQVISKSPDYALDEVRILFSTEDIRLAWRNDPEEFPLVNFNSGLNKFTSEEVKEEAGVFSDSSGLHEDHRGDEDETFPKCKTLGLSKESPLMVPLRSSEDVSLVEGQDDRSLMDKILSDLDLEIERNVALSENCSLLEWEEALQLLEDIDDSEPAQEEPVDDNDVDGELEKWLEKQQKETDTRVKGIEFVLAGIAEEEGMDGDSDNPQRLAILRGPDSSADEEKKGDTESEEFPQFSGEPNRVVDLRAPKRGSLRRTSSASSCGGPATETKRKKNKGLWRRLRKGISSVLVTCIEFLRSVLERVEHYVNWAGIGRSCSSPRSSGPLLNYPSSVDSCSSCASSLSRSRRNISRRRRRSGSNGKKFKKVRSSVATQTASSAGVVEQQAGTDVTVELIALVGRIDGRLTSIEEAISDRFSVLRHQASSPCSCPHLSCLAPPSSPTDQRLLPPPPPPPLPTGPLVSSSSPPASWKRKSPRRSPFTAIERRFSITPADIKSVQLRSVAKTKVISPRPSKWKESDSTTLLDGKRTSQVPEPSTVKSGPNVHTESQQIPGEDRKRCTRSQSQRSVSSPARSDRKDLSGDQESKPPPPAPTYNSESSSASFLDPSSKLDKDQSQLRQRRSNASIRGTHSSKEVTPVTFDIVNC</sequence>
<gene>
    <name evidence="2" type="ORF">CTOB1V02_LOCUS262</name>
</gene>
<dbReference type="InterPro" id="IPR027417">
    <property type="entry name" value="P-loop_NTPase"/>
</dbReference>
<feature type="compositionally biased region" description="Polar residues" evidence="1">
    <location>
        <begin position="860"/>
        <end position="871"/>
    </location>
</feature>
<dbReference type="SMART" id="SM00487">
    <property type="entry name" value="DEXDc"/>
    <property type="match status" value="1"/>
</dbReference>
<dbReference type="InterPro" id="IPR014001">
    <property type="entry name" value="Helicase_ATP-bd"/>
</dbReference>
<feature type="compositionally biased region" description="Basic residues" evidence="1">
    <location>
        <begin position="645"/>
        <end position="667"/>
    </location>
</feature>
<name>A0A7R8W0Y9_9CRUS</name>
<organism evidence="2">
    <name type="scientific">Cyprideis torosa</name>
    <dbReference type="NCBI Taxonomy" id="163714"/>
    <lineage>
        <taxon>Eukaryota</taxon>
        <taxon>Metazoa</taxon>
        <taxon>Ecdysozoa</taxon>
        <taxon>Arthropoda</taxon>
        <taxon>Crustacea</taxon>
        <taxon>Oligostraca</taxon>
        <taxon>Ostracoda</taxon>
        <taxon>Podocopa</taxon>
        <taxon>Podocopida</taxon>
        <taxon>Cytherocopina</taxon>
        <taxon>Cytheroidea</taxon>
        <taxon>Cytherideidae</taxon>
        <taxon>Cyprideis</taxon>
    </lineage>
</organism>
<feature type="region of interest" description="Disordered" evidence="1">
    <location>
        <begin position="1"/>
        <end position="23"/>
    </location>
</feature>
<feature type="compositionally biased region" description="Low complexity" evidence="1">
    <location>
        <begin position="9"/>
        <end position="23"/>
    </location>
</feature>
<reference evidence="2" key="1">
    <citation type="submission" date="2020-11" db="EMBL/GenBank/DDBJ databases">
        <authorList>
            <person name="Tran Van P."/>
        </authorList>
    </citation>
    <scope>NUCLEOTIDE SEQUENCE</scope>
</reference>
<dbReference type="OrthoDB" id="434041at2759"/>
<feature type="region of interest" description="Disordered" evidence="1">
    <location>
        <begin position="495"/>
        <end position="575"/>
    </location>
</feature>
<evidence type="ECO:0000313" key="2">
    <source>
        <dbReference type="EMBL" id="CAD7222248.1"/>
    </source>
</evidence>
<dbReference type="InterPro" id="IPR014014">
    <property type="entry name" value="RNA_helicase_DEAD_Q_motif"/>
</dbReference>
<feature type="region of interest" description="Disordered" evidence="1">
    <location>
        <begin position="357"/>
        <end position="376"/>
    </location>
</feature>
<feature type="compositionally biased region" description="Basic and acidic residues" evidence="1">
    <location>
        <begin position="872"/>
        <end position="884"/>
    </location>
</feature>